<evidence type="ECO:0000256" key="1">
    <source>
        <dbReference type="SAM" id="Phobius"/>
    </source>
</evidence>
<dbReference type="AlphaFoldDB" id="A0A9D4ZRF8"/>
<sequence length="111" mass="12719">MFVVAWAQYSLAFGSVRHCKLLVLHNVMILLVYGLALWIRLALILMVDMRFDVVGHLSWWHPHEASSRGHDGMWVLGSPTLISLISLGSDRCSVSFLVLGLREARRYKWLQ</sequence>
<name>A0A9D4ZRF8_ADICA</name>
<evidence type="ECO:0000313" key="2">
    <source>
        <dbReference type="EMBL" id="KAI5082480.1"/>
    </source>
</evidence>
<organism evidence="2 3">
    <name type="scientific">Adiantum capillus-veneris</name>
    <name type="common">Maidenhair fern</name>
    <dbReference type="NCBI Taxonomy" id="13818"/>
    <lineage>
        <taxon>Eukaryota</taxon>
        <taxon>Viridiplantae</taxon>
        <taxon>Streptophyta</taxon>
        <taxon>Embryophyta</taxon>
        <taxon>Tracheophyta</taxon>
        <taxon>Polypodiopsida</taxon>
        <taxon>Polypodiidae</taxon>
        <taxon>Polypodiales</taxon>
        <taxon>Pteridineae</taxon>
        <taxon>Pteridaceae</taxon>
        <taxon>Vittarioideae</taxon>
        <taxon>Adiantum</taxon>
    </lineage>
</organism>
<reference evidence="2" key="1">
    <citation type="submission" date="2021-01" db="EMBL/GenBank/DDBJ databases">
        <title>Adiantum capillus-veneris genome.</title>
        <authorList>
            <person name="Fang Y."/>
            <person name="Liao Q."/>
        </authorList>
    </citation>
    <scope>NUCLEOTIDE SEQUENCE</scope>
    <source>
        <strain evidence="2">H3</strain>
        <tissue evidence="2">Leaf</tissue>
    </source>
</reference>
<keyword evidence="3" id="KW-1185">Reference proteome</keyword>
<proteinExistence type="predicted"/>
<evidence type="ECO:0000313" key="3">
    <source>
        <dbReference type="Proteomes" id="UP000886520"/>
    </source>
</evidence>
<gene>
    <name evidence="2" type="ORF">GOP47_0002223</name>
</gene>
<dbReference type="EMBL" id="JABFUD020000003">
    <property type="protein sequence ID" value="KAI5082480.1"/>
    <property type="molecule type" value="Genomic_DNA"/>
</dbReference>
<keyword evidence="1" id="KW-0812">Transmembrane</keyword>
<keyword evidence="1" id="KW-0472">Membrane</keyword>
<comment type="caution">
    <text evidence="2">The sequence shown here is derived from an EMBL/GenBank/DDBJ whole genome shotgun (WGS) entry which is preliminary data.</text>
</comment>
<dbReference type="Proteomes" id="UP000886520">
    <property type="component" value="Chromosome 2"/>
</dbReference>
<accession>A0A9D4ZRF8</accession>
<keyword evidence="1" id="KW-1133">Transmembrane helix</keyword>
<protein>
    <submittedName>
        <fullName evidence="2">Uncharacterized protein</fullName>
    </submittedName>
</protein>
<feature type="transmembrane region" description="Helical" evidence="1">
    <location>
        <begin position="21"/>
        <end position="47"/>
    </location>
</feature>